<evidence type="ECO:0000256" key="2">
    <source>
        <dbReference type="ARBA" id="ARBA00009592"/>
    </source>
</evidence>
<feature type="domain" description="Leucine-rich repeat-containing N-terminal plant-type" evidence="12">
    <location>
        <begin position="467"/>
        <end position="509"/>
    </location>
</feature>
<evidence type="ECO:0000259" key="12">
    <source>
        <dbReference type="Pfam" id="PF08263"/>
    </source>
</evidence>
<evidence type="ECO:0000313" key="13">
    <source>
        <dbReference type="EMBL" id="PHT26051.1"/>
    </source>
</evidence>
<dbReference type="SMART" id="SM00369">
    <property type="entry name" value="LRR_TYP"/>
    <property type="match status" value="4"/>
</dbReference>
<dbReference type="GO" id="GO:0005886">
    <property type="term" value="C:plasma membrane"/>
    <property type="evidence" value="ECO:0007669"/>
    <property type="project" value="UniProtKB-SubCell"/>
</dbReference>
<dbReference type="AlphaFoldDB" id="A0A2G2UZ57"/>
<evidence type="ECO:0000256" key="8">
    <source>
        <dbReference type="ARBA" id="ARBA00022989"/>
    </source>
</evidence>
<dbReference type="PRINTS" id="PR00019">
    <property type="entry name" value="LEURICHRPT"/>
</dbReference>
<dbReference type="GO" id="GO:0050832">
    <property type="term" value="P:defense response to fungus"/>
    <property type="evidence" value="ECO:0007669"/>
    <property type="project" value="UniProtKB-ARBA"/>
</dbReference>
<dbReference type="Pfam" id="PF00560">
    <property type="entry name" value="LRR_1"/>
    <property type="match status" value="5"/>
</dbReference>
<evidence type="ECO:0000256" key="4">
    <source>
        <dbReference type="ARBA" id="ARBA00022614"/>
    </source>
</evidence>
<dbReference type="InterPro" id="IPR032675">
    <property type="entry name" value="LRR_dom_sf"/>
</dbReference>
<dbReference type="FunFam" id="3.80.10.10:FF:000111">
    <property type="entry name" value="LRR receptor-like serine/threonine-protein kinase ERECTA"/>
    <property type="match status" value="1"/>
</dbReference>
<dbReference type="PANTHER" id="PTHR48062">
    <property type="entry name" value="RECEPTOR-LIKE PROTEIN 14"/>
    <property type="match status" value="1"/>
</dbReference>
<dbReference type="FunFam" id="3.80.10.10:FF:000095">
    <property type="entry name" value="LRR receptor-like serine/threonine-protein kinase GSO1"/>
    <property type="match status" value="1"/>
</dbReference>
<keyword evidence="5 11" id="KW-0812">Transmembrane</keyword>
<proteinExistence type="inferred from homology"/>
<reference evidence="13" key="1">
    <citation type="journal article" date="2017" name="Genome Biol.">
        <title>New reference genome sequences of hot pepper reveal the massive evolution of plant disease-resistance genes by retroduplication.</title>
        <authorList>
            <person name="Kim S."/>
            <person name="Park J."/>
            <person name="Yeom S.I."/>
            <person name="Kim Y.M."/>
            <person name="Seo E."/>
            <person name="Kim K.T."/>
            <person name="Kim M.S."/>
            <person name="Lee J.M."/>
            <person name="Cheong K."/>
            <person name="Shin H.S."/>
            <person name="Kim S.B."/>
            <person name="Han K."/>
            <person name="Lee J."/>
            <person name="Park M."/>
            <person name="Lee H.A."/>
            <person name="Lee H.Y."/>
            <person name="Lee Y."/>
            <person name="Oh S."/>
            <person name="Lee J.H."/>
            <person name="Choi E."/>
            <person name="Choi E."/>
            <person name="Lee S.E."/>
            <person name="Jeon J."/>
            <person name="Kim H."/>
            <person name="Choi G."/>
            <person name="Song H."/>
            <person name="Lee J."/>
            <person name="Lee S.C."/>
            <person name="Kwon J.K."/>
            <person name="Lee H.Y."/>
            <person name="Koo N."/>
            <person name="Hong Y."/>
            <person name="Kim R.W."/>
            <person name="Kang W.H."/>
            <person name="Huh J.H."/>
            <person name="Kang B.C."/>
            <person name="Yang T.J."/>
            <person name="Lee Y.H."/>
            <person name="Bennetzen J.L."/>
            <person name="Choi D."/>
        </authorList>
    </citation>
    <scope>NUCLEOTIDE SEQUENCE [LARGE SCALE GENOMIC DNA]</scope>
    <source>
        <strain evidence="13">PBC81</strain>
        <tissue evidence="13">Leaf</tissue>
    </source>
</reference>
<reference evidence="13" key="2">
    <citation type="journal article" date="2017" name="J. Anim. Genet.">
        <title>Multiple reference genome sequences of hot pepper reveal the massive evolution of plant disease resistance genes by retroduplication.</title>
        <authorList>
            <person name="Kim S."/>
            <person name="Park J."/>
            <person name="Yeom S.-I."/>
            <person name="Kim Y.-M."/>
            <person name="Seo E."/>
            <person name="Kim K.-T."/>
            <person name="Kim M.-S."/>
            <person name="Lee J.M."/>
            <person name="Cheong K."/>
            <person name="Shin H.-S."/>
            <person name="Kim S.-B."/>
            <person name="Han K."/>
            <person name="Lee J."/>
            <person name="Park M."/>
            <person name="Lee H.-A."/>
            <person name="Lee H.-Y."/>
            <person name="Lee Y."/>
            <person name="Oh S."/>
            <person name="Lee J.H."/>
            <person name="Choi E."/>
            <person name="Choi E."/>
            <person name="Lee S.E."/>
            <person name="Jeon J."/>
            <person name="Kim H."/>
            <person name="Choi G."/>
            <person name="Song H."/>
            <person name="Lee J."/>
            <person name="Lee S.-C."/>
            <person name="Kwon J.-K."/>
            <person name="Lee H.-Y."/>
            <person name="Koo N."/>
            <person name="Hong Y."/>
            <person name="Kim R.W."/>
            <person name="Kang W.-H."/>
            <person name="Huh J.H."/>
            <person name="Kang B.-C."/>
            <person name="Yang T.-J."/>
            <person name="Lee Y.-H."/>
            <person name="Bennetzen J.L."/>
            <person name="Choi D."/>
        </authorList>
    </citation>
    <scope>NUCLEOTIDE SEQUENCE [LARGE SCALE GENOMIC DNA]</scope>
    <source>
        <strain evidence="13">cv. PBC81</strain>
    </source>
</reference>
<evidence type="ECO:0000256" key="9">
    <source>
        <dbReference type="ARBA" id="ARBA00023136"/>
    </source>
</evidence>
<dbReference type="OrthoDB" id="4691307at2759"/>
<comment type="subcellular location">
    <subcellularLocation>
        <location evidence="1">Cell membrane</location>
        <topology evidence="1">Single-pass type I membrane protein</topology>
    </subcellularLocation>
</comment>
<feature type="transmembrane region" description="Helical" evidence="11">
    <location>
        <begin position="412"/>
        <end position="430"/>
    </location>
</feature>
<keyword evidence="6" id="KW-0732">Signal</keyword>
<evidence type="ECO:0000256" key="11">
    <source>
        <dbReference type="SAM" id="Phobius"/>
    </source>
</evidence>
<dbReference type="Pfam" id="PF13855">
    <property type="entry name" value="LRR_8"/>
    <property type="match status" value="1"/>
</dbReference>
<keyword evidence="9 11" id="KW-0472">Membrane</keyword>
<dbReference type="InterPro" id="IPR001611">
    <property type="entry name" value="Leu-rich_rpt"/>
</dbReference>
<dbReference type="InterPro" id="IPR013210">
    <property type="entry name" value="LRR_N_plant-typ"/>
</dbReference>
<dbReference type="PANTHER" id="PTHR48062:SF55">
    <property type="entry name" value="LEUCINE-RICH REPEAT-CONTAINING N-TERMINAL PLANT-TYPE DOMAIN-CONTAINING PROTEIN"/>
    <property type="match status" value="1"/>
</dbReference>
<keyword evidence="4" id="KW-0433">Leucine-rich repeat</keyword>
<sequence>MWKGEIFPVSDNINNFENLYLDGNNFSGPIPQKLSTAIFLSSLNLSENNLSGNIPAWLGNISSLRSLALSRNHLKGHIPPDYCRLEALDLYENNLVGVIPSCFSAFQNLKHVHLSKNKLQREFNMFSNSSYLKLLDLRENNFSGAIPKWLGSTFDITILLLKGNRLQGTIPPLLYHARYLRMLDISHNNLSCKMHIVIGTESSIKRSLENMLVDTYAWVGAEFTTKYNTYSYEGRMVDYMCGIDLSYNQLSGEIPKELSNLTHIHALNLSHNHLTGAIPSEFSNLRNIESLDLSYNNLTGSIPTQLLKLKTLAVFTVEHNNLTGRTPQRSAQFATFSESSYEGNPFLCGLPLNISCKKPREIPIYPPAPNFCEDDASFLDMESFYIAFLVAYANVVVAVVVVLRVNPYWRNVWFYFVESFMYSCYDYLALKCRPNLLSKKFNVKNEPVKALIAVPLPAYADRCIVADSERTALLQLKPNIKYSRGDDYLPSWGANETLDCCRWEGIVCSNTTRRVIELSIIAKEEQLSDGTYTGDRLRNWLFNASLFVRFKSLKPLLLPGHSLAGWVKNEGFEKLRRLRKLEVLNLSWNNFYRSIFDSISQLSSLKSLYLAENNIGSEFILSQKYLNTSTTLPLVPQHKPATFTTQHVVCDLVAQSFTGTSTPARPIIMHSHAASEPIFNTLGDHCYTLELAFRLTGTPKFLNKKFSVPEESEKMQSTKNAMKKFLGPAGKQKVSYKDWGMPSNANLSPIFVMSKFEEQDGHKESVKTLGQYCNQLREPGGKKNEKDTFAIIVGQQERSRRPCRRQSQAQAQVYAKLHIITPKIHYTLFPHLHI</sequence>
<keyword evidence="10" id="KW-0325">Glycoprotein</keyword>
<feature type="transmembrane region" description="Helical" evidence="11">
    <location>
        <begin position="384"/>
        <end position="405"/>
    </location>
</feature>
<comment type="caution">
    <text evidence="13">The sequence shown here is derived from an EMBL/GenBank/DDBJ whole genome shotgun (WGS) entry which is preliminary data.</text>
</comment>
<keyword evidence="7" id="KW-0677">Repeat</keyword>
<evidence type="ECO:0000256" key="3">
    <source>
        <dbReference type="ARBA" id="ARBA00022475"/>
    </source>
</evidence>
<dbReference type="Gene3D" id="3.80.10.10">
    <property type="entry name" value="Ribonuclease Inhibitor"/>
    <property type="match status" value="5"/>
</dbReference>
<evidence type="ECO:0000256" key="10">
    <source>
        <dbReference type="ARBA" id="ARBA00023180"/>
    </source>
</evidence>
<comment type="similarity">
    <text evidence="2">Belongs to the RLP family.</text>
</comment>
<keyword evidence="8 11" id="KW-1133">Transmembrane helix</keyword>
<evidence type="ECO:0000256" key="6">
    <source>
        <dbReference type="ARBA" id="ARBA00022729"/>
    </source>
</evidence>
<accession>A0A2G2UZ57</accession>
<dbReference type="SUPFAM" id="SSF52058">
    <property type="entry name" value="L domain-like"/>
    <property type="match status" value="3"/>
</dbReference>
<evidence type="ECO:0000256" key="7">
    <source>
        <dbReference type="ARBA" id="ARBA00022737"/>
    </source>
</evidence>
<evidence type="ECO:0000256" key="1">
    <source>
        <dbReference type="ARBA" id="ARBA00004251"/>
    </source>
</evidence>
<dbReference type="InterPro" id="IPR003591">
    <property type="entry name" value="Leu-rich_rpt_typical-subtyp"/>
</dbReference>
<keyword evidence="3" id="KW-1003">Cell membrane</keyword>
<evidence type="ECO:0000256" key="5">
    <source>
        <dbReference type="ARBA" id="ARBA00022692"/>
    </source>
</evidence>
<dbReference type="Pfam" id="PF08263">
    <property type="entry name" value="LRRNT_2"/>
    <property type="match status" value="1"/>
</dbReference>
<name>A0A2G2UZ57_CAPBA</name>
<organism evidence="13">
    <name type="scientific">Capsicum baccatum</name>
    <name type="common">Peruvian pepper</name>
    <dbReference type="NCBI Taxonomy" id="33114"/>
    <lineage>
        <taxon>Eukaryota</taxon>
        <taxon>Viridiplantae</taxon>
        <taxon>Streptophyta</taxon>
        <taxon>Embryophyta</taxon>
        <taxon>Tracheophyta</taxon>
        <taxon>Spermatophyta</taxon>
        <taxon>Magnoliopsida</taxon>
        <taxon>eudicotyledons</taxon>
        <taxon>Gunneridae</taxon>
        <taxon>Pentapetalae</taxon>
        <taxon>asterids</taxon>
        <taxon>lamiids</taxon>
        <taxon>Solanales</taxon>
        <taxon>Solanaceae</taxon>
        <taxon>Solanoideae</taxon>
        <taxon>Capsiceae</taxon>
        <taxon>Capsicum</taxon>
    </lineage>
</organism>
<gene>
    <name evidence="13" type="ORF">CQW23_34329</name>
</gene>
<dbReference type="EMBL" id="MLFT02001045">
    <property type="protein sequence ID" value="PHT26051.1"/>
    <property type="molecule type" value="Genomic_DNA"/>
</dbReference>
<protein>
    <recommendedName>
        <fullName evidence="12">Leucine-rich repeat-containing N-terminal plant-type domain-containing protein</fullName>
    </recommendedName>
</protein>
<dbReference type="InterPro" id="IPR051502">
    <property type="entry name" value="RLP_Defense_Trigger"/>
</dbReference>